<feature type="compositionally biased region" description="Polar residues" evidence="1">
    <location>
        <begin position="422"/>
        <end position="432"/>
    </location>
</feature>
<feature type="compositionally biased region" description="Basic residues" evidence="1">
    <location>
        <begin position="404"/>
        <end position="421"/>
    </location>
</feature>
<name>A0A8J7NJN0_ATRSP</name>
<feature type="region of interest" description="Disordered" evidence="1">
    <location>
        <begin position="688"/>
        <end position="735"/>
    </location>
</feature>
<proteinExistence type="predicted"/>
<feature type="region of interest" description="Disordered" evidence="1">
    <location>
        <begin position="256"/>
        <end position="349"/>
    </location>
</feature>
<dbReference type="InterPro" id="IPR007421">
    <property type="entry name" value="Schlafen_AlbA_2_dom"/>
</dbReference>
<evidence type="ECO:0000313" key="3">
    <source>
        <dbReference type="EMBL" id="MBN3315044.1"/>
    </source>
</evidence>
<feature type="compositionally biased region" description="Polar residues" evidence="1">
    <location>
        <begin position="626"/>
        <end position="637"/>
    </location>
</feature>
<dbReference type="Proteomes" id="UP000736164">
    <property type="component" value="Unassembled WGS sequence"/>
</dbReference>
<reference evidence="3" key="1">
    <citation type="journal article" date="2021" name="Cell">
        <title>Tracing the genetic footprints of vertebrate landing in non-teleost ray-finned fishes.</title>
        <authorList>
            <person name="Bi X."/>
            <person name="Wang K."/>
            <person name="Yang L."/>
            <person name="Pan H."/>
            <person name="Jiang H."/>
            <person name="Wei Q."/>
            <person name="Fang M."/>
            <person name="Yu H."/>
            <person name="Zhu C."/>
            <person name="Cai Y."/>
            <person name="He Y."/>
            <person name="Gan X."/>
            <person name="Zeng H."/>
            <person name="Yu D."/>
            <person name="Zhu Y."/>
            <person name="Jiang H."/>
            <person name="Qiu Q."/>
            <person name="Yang H."/>
            <person name="Zhang Y.E."/>
            <person name="Wang W."/>
            <person name="Zhu M."/>
            <person name="He S."/>
            <person name="Zhang G."/>
        </authorList>
    </citation>
    <scope>NUCLEOTIDE SEQUENCE</scope>
    <source>
        <strain evidence="3">Allg_001</strain>
    </source>
</reference>
<feature type="compositionally biased region" description="Polar residues" evidence="1">
    <location>
        <begin position="287"/>
        <end position="303"/>
    </location>
</feature>
<dbReference type="InterPro" id="IPR029684">
    <property type="entry name" value="Schlafen"/>
</dbReference>
<evidence type="ECO:0000259" key="2">
    <source>
        <dbReference type="Pfam" id="PF04326"/>
    </source>
</evidence>
<dbReference type="Gene3D" id="3.30.950.30">
    <property type="entry name" value="Schlafen, AAA domain"/>
    <property type="match status" value="1"/>
</dbReference>
<dbReference type="Pfam" id="PF04326">
    <property type="entry name" value="SLFN_AlbA_2"/>
    <property type="match status" value="1"/>
</dbReference>
<feature type="compositionally biased region" description="Polar residues" evidence="1">
    <location>
        <begin position="712"/>
        <end position="726"/>
    </location>
</feature>
<protein>
    <submittedName>
        <fullName evidence="3">SLNL1 protein</fullName>
    </submittedName>
</protein>
<evidence type="ECO:0000313" key="4">
    <source>
        <dbReference type="Proteomes" id="UP000736164"/>
    </source>
</evidence>
<accession>A0A8J7NJN0</accession>
<feature type="compositionally biased region" description="Basic and acidic residues" evidence="1">
    <location>
        <begin position="17"/>
        <end position="31"/>
    </location>
</feature>
<sequence>MERPDAITVECHVFTNRARDNGSKPQGDKTEQSMSPAHSSVGKEEPILSSSGCSFRTDCSATGTKPDDLWKDCRVPSTVLQTHSSHFTEDDHRCTQACSHSNVSVTPSHRPPVPGDDTDLLSNPLHISSLQPVTPTKQAGTPHDHTIPPSDQTCVFGANTSNHDEQHVSMHGNQGHLNSNHTTTPADSLPVSPVVKAFPPGQPPHTSGDHGDPVSHLCHETVFDGDNRLCLLSSQTDTPRPLTCMPDNPTASTCNGAGHFSKQSDTPEDLTGACSNNSVSPRVDAFLSSNPQSPSDDQISTPECQPVALPNAAKHHGFTPSDVCPPRQPSDHVLPHSHQPAPASPGASITPVQEIRCPACGWTWHQEPTETREGQSLAWTASGRKLERKEHFQRDTPPGSEVRRGRRRRHQSIRTAARQHKQLSPSRCSRSDQPAPLESGLAPPGPAGTQSDSAIQNQELVGKERLFYGAHIGSETRNVEFKRGGGKCREYLKKGFHQHLRKYACAFLNGEGGSLLVGVDDAGVVRGVRCDHRQEDRVRLLVDARWSVQVGRLQHCVETLLMEKRRLYQEIQEQSRAIALLLKGQRDGRGLKERIGERLRWRQKGPAHLGSANSSGCHPDPLMDQPLQTDQKSSNDPSLFWLQGSPKDLPPTQIRGTGRDDWDLGNLTSYQNSHSPQFRCHKSIELIQGYDPGSRGGTNDEESPNEAGEGNFTDQTSGRDSSSQRNLRTRFCSLM</sequence>
<organism evidence="3 4">
    <name type="scientific">Atractosteus spatula</name>
    <name type="common">Alligator gar</name>
    <name type="synonym">Lepisosteus spatula</name>
    <dbReference type="NCBI Taxonomy" id="7917"/>
    <lineage>
        <taxon>Eukaryota</taxon>
        <taxon>Metazoa</taxon>
        <taxon>Chordata</taxon>
        <taxon>Craniata</taxon>
        <taxon>Vertebrata</taxon>
        <taxon>Euteleostomi</taxon>
        <taxon>Actinopterygii</taxon>
        <taxon>Neopterygii</taxon>
        <taxon>Holostei</taxon>
        <taxon>Semionotiformes</taxon>
        <taxon>Lepisosteidae</taxon>
        <taxon>Atractosteus</taxon>
    </lineage>
</organism>
<dbReference type="AlphaFoldDB" id="A0A8J7NJN0"/>
<dbReference type="InterPro" id="IPR038461">
    <property type="entry name" value="Schlafen_AlbA_2_dom_sf"/>
</dbReference>
<comment type="caution">
    <text evidence="3">The sequence shown here is derived from an EMBL/GenBank/DDBJ whole genome shotgun (WGS) entry which is preliminary data.</text>
</comment>
<feature type="region of interest" description="Disordered" evidence="1">
    <location>
        <begin position="1"/>
        <end position="54"/>
    </location>
</feature>
<feature type="region of interest" description="Disordered" evidence="1">
    <location>
        <begin position="603"/>
        <end position="668"/>
    </location>
</feature>
<feature type="non-terminal residue" evidence="3">
    <location>
        <position position="735"/>
    </location>
</feature>
<feature type="region of interest" description="Disordered" evidence="1">
    <location>
        <begin position="367"/>
        <end position="452"/>
    </location>
</feature>
<dbReference type="EMBL" id="JAAWVO010019108">
    <property type="protein sequence ID" value="MBN3315044.1"/>
    <property type="molecule type" value="Genomic_DNA"/>
</dbReference>
<dbReference type="PANTHER" id="PTHR12155:SF29">
    <property type="entry name" value="SCHLAFEN-LIKE PROTEIN 1"/>
    <property type="match status" value="1"/>
</dbReference>
<feature type="compositionally biased region" description="Basic and acidic residues" evidence="1">
    <location>
        <begin position="384"/>
        <end position="394"/>
    </location>
</feature>
<feature type="non-terminal residue" evidence="3">
    <location>
        <position position="1"/>
    </location>
</feature>
<gene>
    <name evidence="3" type="primary">Slfnl1</name>
    <name evidence="3" type="ORF">GTO95_0008151</name>
</gene>
<feature type="domain" description="Schlafen AlbA-2" evidence="2">
    <location>
        <begin position="475"/>
        <end position="539"/>
    </location>
</feature>
<dbReference type="PANTHER" id="PTHR12155">
    <property type="entry name" value="SCHLAFEN"/>
    <property type="match status" value="1"/>
</dbReference>
<keyword evidence="4" id="KW-1185">Reference proteome</keyword>
<evidence type="ECO:0000256" key="1">
    <source>
        <dbReference type="SAM" id="MobiDB-lite"/>
    </source>
</evidence>